<proteinExistence type="predicted"/>
<accession>A0A1G2UN71</accession>
<dbReference type="STRING" id="1802772.A3H60_01915"/>
<sequence length="232" mass="26481">MDTYSEKIWGRGSAWQIMAEARKRFRAGVNQDPPGAYIALASAHYSLIKRYMDWWLRPLALWHMWQAVWNVNGAFTTFRDVSASFSADEVDVITTILAKTPSWLGGDRVCAISLLNSALYLDPNRDTMKPHTRALMLVTLGGIEWQVGCQEDAWKHYAEARALVPAIEAEDLPDRDRQLVRVLSAVGFFYYDHSSQRDLAWELLTQALDLSTLVSKDQAKKIIAECDKRRMK</sequence>
<dbReference type="Proteomes" id="UP000177202">
    <property type="component" value="Unassembled WGS sequence"/>
</dbReference>
<dbReference type="EMBL" id="MHWP01000004">
    <property type="protein sequence ID" value="OHB10864.1"/>
    <property type="molecule type" value="Genomic_DNA"/>
</dbReference>
<evidence type="ECO:0000313" key="1">
    <source>
        <dbReference type="EMBL" id="OHB10864.1"/>
    </source>
</evidence>
<organism evidence="1 2">
    <name type="scientific">Candidatus Zambryskibacteria bacterium RIFCSPLOWO2_02_FULL_44_12b</name>
    <dbReference type="NCBI Taxonomy" id="1802772"/>
    <lineage>
        <taxon>Bacteria</taxon>
        <taxon>Candidatus Zambryskiibacteriota</taxon>
    </lineage>
</organism>
<protein>
    <recommendedName>
        <fullName evidence="3">Tetratricopeptide repeat protein</fullName>
    </recommendedName>
</protein>
<name>A0A1G2UN71_9BACT</name>
<evidence type="ECO:0000313" key="2">
    <source>
        <dbReference type="Proteomes" id="UP000177202"/>
    </source>
</evidence>
<gene>
    <name evidence="1" type="ORF">A3H60_01915</name>
</gene>
<dbReference type="AlphaFoldDB" id="A0A1G2UN71"/>
<evidence type="ECO:0008006" key="3">
    <source>
        <dbReference type="Google" id="ProtNLM"/>
    </source>
</evidence>
<reference evidence="1 2" key="1">
    <citation type="journal article" date="2016" name="Nat. Commun.">
        <title>Thousands of microbial genomes shed light on interconnected biogeochemical processes in an aquifer system.</title>
        <authorList>
            <person name="Anantharaman K."/>
            <person name="Brown C.T."/>
            <person name="Hug L.A."/>
            <person name="Sharon I."/>
            <person name="Castelle C.J."/>
            <person name="Probst A.J."/>
            <person name="Thomas B.C."/>
            <person name="Singh A."/>
            <person name="Wilkins M.J."/>
            <person name="Karaoz U."/>
            <person name="Brodie E.L."/>
            <person name="Williams K.H."/>
            <person name="Hubbard S.S."/>
            <person name="Banfield J.F."/>
        </authorList>
    </citation>
    <scope>NUCLEOTIDE SEQUENCE [LARGE SCALE GENOMIC DNA]</scope>
</reference>
<comment type="caution">
    <text evidence="1">The sequence shown here is derived from an EMBL/GenBank/DDBJ whole genome shotgun (WGS) entry which is preliminary data.</text>
</comment>